<dbReference type="EMBL" id="JBCGBO010000002">
    <property type="protein sequence ID" value="KAK9223169.1"/>
    <property type="molecule type" value="Genomic_DNA"/>
</dbReference>
<reference evidence="1 2" key="1">
    <citation type="submission" date="2024-05" db="EMBL/GenBank/DDBJ databases">
        <title>Haplotype-resolved chromosome-level genome assembly of Huyou (Citrus changshanensis).</title>
        <authorList>
            <person name="Miao C."/>
            <person name="Chen W."/>
            <person name="Wu Y."/>
            <person name="Wang L."/>
            <person name="Zhao S."/>
            <person name="Grierson D."/>
            <person name="Xu C."/>
            <person name="Chen K."/>
        </authorList>
    </citation>
    <scope>NUCLEOTIDE SEQUENCE [LARGE SCALE GENOMIC DNA]</scope>
    <source>
        <strain evidence="1">01-14</strain>
        <tissue evidence="1">Leaf</tissue>
    </source>
</reference>
<dbReference type="Proteomes" id="UP001428341">
    <property type="component" value="Unassembled WGS sequence"/>
</dbReference>
<proteinExistence type="predicted"/>
<sequence length="74" mass="8222">MSFQANKQARPCRLHCGDQVVKLKTKGSCYLTINVRKSPGEDVSLFIKSSDFAKDSVTVHSFDHTTHVASLQQV</sequence>
<evidence type="ECO:0000313" key="2">
    <source>
        <dbReference type="Proteomes" id="UP001428341"/>
    </source>
</evidence>
<gene>
    <name evidence="1" type="ORF">WN944_011611</name>
</gene>
<dbReference type="AlphaFoldDB" id="A0AAP0R1L6"/>
<keyword evidence="2" id="KW-1185">Reference proteome</keyword>
<protein>
    <submittedName>
        <fullName evidence="1">Uncharacterized protein</fullName>
    </submittedName>
</protein>
<evidence type="ECO:0000313" key="1">
    <source>
        <dbReference type="EMBL" id="KAK9223169.1"/>
    </source>
</evidence>
<accession>A0AAP0R1L6</accession>
<comment type="caution">
    <text evidence="1">The sequence shown here is derived from an EMBL/GenBank/DDBJ whole genome shotgun (WGS) entry which is preliminary data.</text>
</comment>
<name>A0AAP0R1L6_9ROSI</name>
<organism evidence="1 2">
    <name type="scientific">Citrus x changshan-huyou</name>
    <dbReference type="NCBI Taxonomy" id="2935761"/>
    <lineage>
        <taxon>Eukaryota</taxon>
        <taxon>Viridiplantae</taxon>
        <taxon>Streptophyta</taxon>
        <taxon>Embryophyta</taxon>
        <taxon>Tracheophyta</taxon>
        <taxon>Spermatophyta</taxon>
        <taxon>Magnoliopsida</taxon>
        <taxon>eudicotyledons</taxon>
        <taxon>Gunneridae</taxon>
        <taxon>Pentapetalae</taxon>
        <taxon>rosids</taxon>
        <taxon>malvids</taxon>
        <taxon>Sapindales</taxon>
        <taxon>Rutaceae</taxon>
        <taxon>Aurantioideae</taxon>
        <taxon>Citrus</taxon>
    </lineage>
</organism>